<name>A0A5C4LQA5_9PSEU</name>
<evidence type="ECO:0000313" key="6">
    <source>
        <dbReference type="EMBL" id="TNC20586.1"/>
    </source>
</evidence>
<dbReference type="GO" id="GO:0032259">
    <property type="term" value="P:methylation"/>
    <property type="evidence" value="ECO:0007669"/>
    <property type="project" value="UniProtKB-KW"/>
</dbReference>
<dbReference type="InterPro" id="IPR050723">
    <property type="entry name" value="CFA/CMAS"/>
</dbReference>
<dbReference type="AlphaFoldDB" id="A0A5C4LQA5"/>
<dbReference type="PANTHER" id="PTHR43667">
    <property type="entry name" value="CYCLOPROPANE-FATTY-ACYL-PHOSPHOLIPID SYNTHASE"/>
    <property type="match status" value="1"/>
</dbReference>
<dbReference type="GO" id="GO:0008610">
    <property type="term" value="P:lipid biosynthetic process"/>
    <property type="evidence" value="ECO:0007669"/>
    <property type="project" value="InterPro"/>
</dbReference>
<evidence type="ECO:0000256" key="3">
    <source>
        <dbReference type="ARBA" id="ARBA00022679"/>
    </source>
</evidence>
<dbReference type="SUPFAM" id="SSF53335">
    <property type="entry name" value="S-adenosyl-L-methionine-dependent methyltransferases"/>
    <property type="match status" value="1"/>
</dbReference>
<dbReference type="RefSeq" id="WP_139100293.1">
    <property type="nucleotide sequence ID" value="NZ_VDFW01000042.1"/>
</dbReference>
<dbReference type="Proteomes" id="UP000305546">
    <property type="component" value="Unassembled WGS sequence"/>
</dbReference>
<gene>
    <name evidence="6" type="ORF">FG385_30690</name>
</gene>
<keyword evidence="2 6" id="KW-0489">Methyltransferase</keyword>
<evidence type="ECO:0000313" key="7">
    <source>
        <dbReference type="Proteomes" id="UP000305546"/>
    </source>
</evidence>
<dbReference type="PANTHER" id="PTHR43667:SF2">
    <property type="entry name" value="FATTY ACID C-METHYL TRANSFERASE"/>
    <property type="match status" value="1"/>
</dbReference>
<dbReference type="Pfam" id="PF02353">
    <property type="entry name" value="CMAS"/>
    <property type="match status" value="1"/>
</dbReference>
<dbReference type="InterPro" id="IPR029063">
    <property type="entry name" value="SAM-dependent_MTases_sf"/>
</dbReference>
<dbReference type="GO" id="GO:0008168">
    <property type="term" value="F:methyltransferase activity"/>
    <property type="evidence" value="ECO:0007669"/>
    <property type="project" value="UniProtKB-KW"/>
</dbReference>
<dbReference type="EMBL" id="VDFW01000042">
    <property type="protein sequence ID" value="TNC20586.1"/>
    <property type="molecule type" value="Genomic_DNA"/>
</dbReference>
<keyword evidence="4" id="KW-0949">S-adenosyl-L-methionine</keyword>
<protein>
    <submittedName>
        <fullName evidence="6">Class I SAM-dependent methyltransferase</fullName>
    </submittedName>
</protein>
<accession>A0A5C4LQA5</accession>
<evidence type="ECO:0000256" key="1">
    <source>
        <dbReference type="ARBA" id="ARBA00010815"/>
    </source>
</evidence>
<comment type="similarity">
    <text evidence="1">Belongs to the CFA/CMAS family.</text>
</comment>
<reference evidence="6 7" key="1">
    <citation type="submission" date="2019-06" db="EMBL/GenBank/DDBJ databases">
        <title>Amycolatopsis alkalitolerans sp. nov., isolated from Gastrodia elata Blume.</title>
        <authorList>
            <person name="Narsing Rao M.P."/>
            <person name="Li W.J."/>
        </authorList>
    </citation>
    <scope>NUCLEOTIDE SEQUENCE [LARGE SCALE GENOMIC DNA]</scope>
    <source>
        <strain evidence="6 7">SYSUP0005</strain>
    </source>
</reference>
<keyword evidence="3 6" id="KW-0808">Transferase</keyword>
<proteinExistence type="inferred from homology"/>
<dbReference type="CDD" id="cd02440">
    <property type="entry name" value="AdoMet_MTases"/>
    <property type="match status" value="1"/>
</dbReference>
<dbReference type="OrthoDB" id="9782855at2"/>
<sequence>MTDIRTSSLSELAVVRHSPARAWAAERLFRLSARGVPVTVTLPSGERFGAGGPELRIERPHAFFSRLGADAKIGFGESYLAGDWSAEDDLADVLTPFAARIATLVPAPLQALRRFVDARKPASERNTVVNARGNISRHYDLSDELFAGFLDETMTYSSAWFERETEDLAVAQRRKIDAILDLAGVREGTSLLEIGTGWGELALRAARRGALVTTLTISAEQQTLARKRLAEAGAGDRVEVVLRDYREAVGRYDAIVSVEMIEAVGEEYWPAYVTTLDRLLVPGGRIGLQAITMPHDRMLATRRSYTWIHKYIFPGGQLMSVEAFEQAVRRYTGLRIRERRSLGESYAHTLRRWRTRFLDAWPQIAEAGFDDTFRRMWEFYLAYSEAGFRGEYLDVHQFGLVKPH</sequence>
<keyword evidence="5" id="KW-0443">Lipid metabolism</keyword>
<dbReference type="InterPro" id="IPR003333">
    <property type="entry name" value="CMAS"/>
</dbReference>
<evidence type="ECO:0000256" key="4">
    <source>
        <dbReference type="ARBA" id="ARBA00022691"/>
    </source>
</evidence>
<evidence type="ECO:0000256" key="5">
    <source>
        <dbReference type="ARBA" id="ARBA00023098"/>
    </source>
</evidence>
<keyword evidence="7" id="KW-1185">Reference proteome</keyword>
<evidence type="ECO:0000256" key="2">
    <source>
        <dbReference type="ARBA" id="ARBA00022603"/>
    </source>
</evidence>
<organism evidence="6 7">
    <name type="scientific">Amycolatopsis alkalitolerans</name>
    <dbReference type="NCBI Taxonomy" id="2547244"/>
    <lineage>
        <taxon>Bacteria</taxon>
        <taxon>Bacillati</taxon>
        <taxon>Actinomycetota</taxon>
        <taxon>Actinomycetes</taxon>
        <taxon>Pseudonocardiales</taxon>
        <taxon>Pseudonocardiaceae</taxon>
        <taxon>Amycolatopsis</taxon>
    </lineage>
</organism>
<dbReference type="PIRSF" id="PIRSF003085">
    <property type="entry name" value="CMAS"/>
    <property type="match status" value="1"/>
</dbReference>
<comment type="caution">
    <text evidence="6">The sequence shown here is derived from an EMBL/GenBank/DDBJ whole genome shotgun (WGS) entry which is preliminary data.</text>
</comment>
<dbReference type="Gene3D" id="3.40.50.150">
    <property type="entry name" value="Vaccinia Virus protein VP39"/>
    <property type="match status" value="1"/>
</dbReference>